<proteinExistence type="predicted"/>
<accession>A0AA86P5V7</accession>
<evidence type="ECO:0000313" key="4">
    <source>
        <dbReference type="Proteomes" id="UP001642409"/>
    </source>
</evidence>
<gene>
    <name evidence="2" type="ORF">HINF_LOCUS15001</name>
    <name evidence="1" type="ORF">HINF_LOCUS18639</name>
    <name evidence="3" type="ORF">HINF_LOCUS33357</name>
</gene>
<dbReference type="EMBL" id="CAXDID020000116">
    <property type="protein sequence ID" value="CAL6030480.1"/>
    <property type="molecule type" value="Genomic_DNA"/>
</dbReference>
<dbReference type="AlphaFoldDB" id="A0AA86P5V7"/>
<name>A0AA86P5V7_9EUKA</name>
<dbReference type="Proteomes" id="UP001642409">
    <property type="component" value="Unassembled WGS sequence"/>
</dbReference>
<keyword evidence="4" id="KW-1185">Reference proteome</keyword>
<protein>
    <submittedName>
        <fullName evidence="2">Hypothetical_protein</fullName>
    </submittedName>
</protein>
<dbReference type="EMBL" id="CATOUU010000471">
    <property type="protein sequence ID" value="CAI9930994.1"/>
    <property type="molecule type" value="Genomic_DNA"/>
</dbReference>
<evidence type="ECO:0000313" key="3">
    <source>
        <dbReference type="EMBL" id="CAL6030480.1"/>
    </source>
</evidence>
<comment type="caution">
    <text evidence="1">The sequence shown here is derived from an EMBL/GenBank/DDBJ whole genome shotgun (WGS) entry which is preliminary data.</text>
</comment>
<dbReference type="EMBL" id="CAXDID020000036">
    <property type="protein sequence ID" value="CAL5996945.1"/>
    <property type="molecule type" value="Genomic_DNA"/>
</dbReference>
<reference evidence="2 4" key="2">
    <citation type="submission" date="2024-07" db="EMBL/GenBank/DDBJ databases">
        <authorList>
            <person name="Akdeniz Z."/>
        </authorList>
    </citation>
    <scope>NUCLEOTIDE SEQUENCE [LARGE SCALE GENOMIC DNA]</scope>
</reference>
<evidence type="ECO:0000313" key="1">
    <source>
        <dbReference type="EMBL" id="CAI9930994.1"/>
    </source>
</evidence>
<sequence>MALVYVTGKQQIASGPLDDSLLRSILDFVKNKQSSPQYHYSVSQSQFSFDWQVSETAVLCWSVDAILCFVAPIQYPSIVYSHLVNVFQCFKLCFNQQVLSAQDLLFQQSCEYLTAVSSASVDLNLALPNSFELYRTVTDFTSYMSSELCDSFFAAVLVSNVFIYRINSNPLLTFLSRLLQFSPKSVQYVRKIYISDIEYVLEFSQFDSGSVTRVFKHGSNLKLNENQIPKLLHQQTGKLHFQGLKLHNQQQLELKIKSHCVLNNEVKQLIHTKIKSEEILEILKQNEQTGEIL</sequence>
<organism evidence="1">
    <name type="scientific">Hexamita inflata</name>
    <dbReference type="NCBI Taxonomy" id="28002"/>
    <lineage>
        <taxon>Eukaryota</taxon>
        <taxon>Metamonada</taxon>
        <taxon>Diplomonadida</taxon>
        <taxon>Hexamitidae</taxon>
        <taxon>Hexamitinae</taxon>
        <taxon>Hexamita</taxon>
    </lineage>
</organism>
<reference evidence="1" key="1">
    <citation type="submission" date="2023-06" db="EMBL/GenBank/DDBJ databases">
        <authorList>
            <person name="Kurt Z."/>
        </authorList>
    </citation>
    <scope>NUCLEOTIDE SEQUENCE</scope>
</reference>
<evidence type="ECO:0000313" key="2">
    <source>
        <dbReference type="EMBL" id="CAL5996945.1"/>
    </source>
</evidence>